<keyword evidence="1" id="KW-0472">Membrane</keyword>
<keyword evidence="1" id="KW-1133">Transmembrane helix</keyword>
<feature type="transmembrane region" description="Helical" evidence="1">
    <location>
        <begin position="37"/>
        <end position="57"/>
    </location>
</feature>
<dbReference type="AlphaFoldDB" id="A0A2B7WIP2"/>
<keyword evidence="3" id="KW-1185">Reference proteome</keyword>
<evidence type="ECO:0008006" key="4">
    <source>
        <dbReference type="Google" id="ProtNLM"/>
    </source>
</evidence>
<proteinExistence type="predicted"/>
<dbReference type="PANTHER" id="PTHR37919">
    <property type="entry name" value="PROTEIN CBG05606"/>
    <property type="match status" value="1"/>
</dbReference>
<gene>
    <name evidence="2" type="ORF">AJ80_09835</name>
</gene>
<feature type="transmembrane region" description="Helical" evidence="1">
    <location>
        <begin position="69"/>
        <end position="89"/>
    </location>
</feature>
<reference evidence="2 3" key="1">
    <citation type="submission" date="2017-10" db="EMBL/GenBank/DDBJ databases">
        <title>Comparative genomics in systemic dimorphic fungi from Ajellomycetaceae.</title>
        <authorList>
            <person name="Munoz J.F."/>
            <person name="Mcewen J.G."/>
            <person name="Clay O.K."/>
            <person name="Cuomo C.A."/>
        </authorList>
    </citation>
    <scope>NUCLEOTIDE SEQUENCE [LARGE SCALE GENOMIC DNA]</scope>
    <source>
        <strain evidence="2 3">UAMH7299</strain>
    </source>
</reference>
<feature type="transmembrane region" description="Helical" evidence="1">
    <location>
        <begin position="193"/>
        <end position="214"/>
    </location>
</feature>
<dbReference type="STRING" id="1447883.A0A2B7WIP2"/>
<evidence type="ECO:0000313" key="2">
    <source>
        <dbReference type="EMBL" id="PGG96399.1"/>
    </source>
</evidence>
<comment type="caution">
    <text evidence="2">The sequence shown here is derived from an EMBL/GenBank/DDBJ whole genome shotgun (WGS) entry which is preliminary data.</text>
</comment>
<evidence type="ECO:0000313" key="3">
    <source>
        <dbReference type="Proteomes" id="UP000224634"/>
    </source>
</evidence>
<accession>A0A2B7WIP2</accession>
<keyword evidence="1" id="KW-0812">Transmembrane</keyword>
<dbReference type="Proteomes" id="UP000224634">
    <property type="component" value="Unassembled WGS sequence"/>
</dbReference>
<name>A0A2B7WIP2_POLH7</name>
<dbReference type="PANTHER" id="PTHR37919:SF2">
    <property type="entry name" value="EXPERA DOMAIN-CONTAINING PROTEIN"/>
    <property type="match status" value="1"/>
</dbReference>
<dbReference type="OrthoDB" id="60858at2759"/>
<sequence length="237" mass="26055">MVSTRHHPNDFSPPSAPTSALRAVTKPGWSHTPSTLVTIWLLVSNPVVLWDASYMFLRPHSMPGGSLHTPWTPYALYGTIDYLYGWPAYNSRNGFSAAQSALNLVECVCYIFYLVVIYRYGASAGHRASKNTQKGAMWLLTAEKHVSGRMAAIALLVVFSSCIMTVSKTVMYGLIEAFSGFQYIGHNDVLTLIFLWIVPNGFWIVFPSYAAYFFGREILGAMESAGGASQATGSKES</sequence>
<feature type="transmembrane region" description="Helical" evidence="1">
    <location>
        <begin position="101"/>
        <end position="120"/>
    </location>
</feature>
<protein>
    <recommendedName>
        <fullName evidence="4">EXPERA domain-containing protein</fullName>
    </recommendedName>
</protein>
<evidence type="ECO:0000256" key="1">
    <source>
        <dbReference type="SAM" id="Phobius"/>
    </source>
</evidence>
<dbReference type="EMBL" id="PDNA01000363">
    <property type="protein sequence ID" value="PGG96399.1"/>
    <property type="molecule type" value="Genomic_DNA"/>
</dbReference>
<organism evidence="2 3">
    <name type="scientific">Polytolypa hystricis (strain UAMH7299)</name>
    <dbReference type="NCBI Taxonomy" id="1447883"/>
    <lineage>
        <taxon>Eukaryota</taxon>
        <taxon>Fungi</taxon>
        <taxon>Dikarya</taxon>
        <taxon>Ascomycota</taxon>
        <taxon>Pezizomycotina</taxon>
        <taxon>Eurotiomycetes</taxon>
        <taxon>Eurotiomycetidae</taxon>
        <taxon>Onygenales</taxon>
        <taxon>Onygenales incertae sedis</taxon>
        <taxon>Polytolypa</taxon>
    </lineage>
</organism>
<feature type="transmembrane region" description="Helical" evidence="1">
    <location>
        <begin position="150"/>
        <end position="173"/>
    </location>
</feature>